<accession>A0A834I4E5</accession>
<name>A0A834I4E5_RHYFE</name>
<sequence>MCKCCRDCLETCYWNFVEEKFCFDESIALYEEPVKRTNEKNNNMFDNMVFYDSVAVIAGRAIVTIDPLPDKKKDPKSVVIEQPRRLKWPKQNSKDLGPDYLKTVPFIVEEKGGKKCVSETDGTESETHEKLLSPKQLTKLADKFPIKKSVSFHNIPDKTSSSSSDDNEAKSKSTGLILQEEDEVTIRKKSLRERRMSKSLSLKIDFPKELPIIRQNSVPKFYLDTPEENQIKDSTLVRNLSTVLKSPMTASSEINFDLKSVVQIEMDRQSTQISRSPPVPIHRESSKLNLIKEKMKLKKSKSTVSANTLPYSNHM</sequence>
<comment type="caution">
    <text evidence="2">The sequence shown here is derived from an EMBL/GenBank/DDBJ whole genome shotgun (WGS) entry which is preliminary data.</text>
</comment>
<evidence type="ECO:0000313" key="3">
    <source>
        <dbReference type="Proteomes" id="UP000625711"/>
    </source>
</evidence>
<reference evidence="2" key="1">
    <citation type="submission" date="2020-08" db="EMBL/GenBank/DDBJ databases">
        <title>Genome sequencing and assembly of the red palm weevil Rhynchophorus ferrugineus.</title>
        <authorList>
            <person name="Dias G.B."/>
            <person name="Bergman C.M."/>
            <person name="Manee M."/>
        </authorList>
    </citation>
    <scope>NUCLEOTIDE SEQUENCE</scope>
    <source>
        <strain evidence="2">AA-2017</strain>
        <tissue evidence="2">Whole larva</tissue>
    </source>
</reference>
<organism evidence="2 3">
    <name type="scientific">Rhynchophorus ferrugineus</name>
    <name type="common">Red palm weevil</name>
    <name type="synonym">Curculio ferrugineus</name>
    <dbReference type="NCBI Taxonomy" id="354439"/>
    <lineage>
        <taxon>Eukaryota</taxon>
        <taxon>Metazoa</taxon>
        <taxon>Ecdysozoa</taxon>
        <taxon>Arthropoda</taxon>
        <taxon>Hexapoda</taxon>
        <taxon>Insecta</taxon>
        <taxon>Pterygota</taxon>
        <taxon>Neoptera</taxon>
        <taxon>Endopterygota</taxon>
        <taxon>Coleoptera</taxon>
        <taxon>Polyphaga</taxon>
        <taxon>Cucujiformia</taxon>
        <taxon>Curculionidae</taxon>
        <taxon>Dryophthorinae</taxon>
        <taxon>Rhynchophorus</taxon>
    </lineage>
</organism>
<proteinExistence type="predicted"/>
<dbReference type="AlphaFoldDB" id="A0A834I4E5"/>
<evidence type="ECO:0000313" key="2">
    <source>
        <dbReference type="EMBL" id="KAF7271120.1"/>
    </source>
</evidence>
<protein>
    <submittedName>
        <fullName evidence="2">Uncharacterized protein</fullName>
    </submittedName>
</protein>
<dbReference type="Proteomes" id="UP000625711">
    <property type="component" value="Unassembled WGS sequence"/>
</dbReference>
<gene>
    <name evidence="2" type="ORF">GWI33_015965</name>
</gene>
<feature type="region of interest" description="Disordered" evidence="1">
    <location>
        <begin position="155"/>
        <end position="176"/>
    </location>
</feature>
<evidence type="ECO:0000256" key="1">
    <source>
        <dbReference type="SAM" id="MobiDB-lite"/>
    </source>
</evidence>
<keyword evidence="3" id="KW-1185">Reference proteome</keyword>
<dbReference type="EMBL" id="JAACXV010014015">
    <property type="protein sequence ID" value="KAF7271120.1"/>
    <property type="molecule type" value="Genomic_DNA"/>
</dbReference>
<dbReference type="OrthoDB" id="6727224at2759"/>